<evidence type="ECO:0000259" key="10">
    <source>
        <dbReference type="Pfam" id="PF01571"/>
    </source>
</evidence>
<feature type="binding site" evidence="8">
    <location>
        <position position="210"/>
    </location>
    <ligand>
        <name>substrate</name>
    </ligand>
</feature>
<gene>
    <name evidence="7" type="primary">gcvT</name>
    <name evidence="12" type="ORF">SAMN04489806_3091</name>
</gene>
<dbReference type="InterPro" id="IPR006222">
    <property type="entry name" value="GCVT_N"/>
</dbReference>
<dbReference type="Gene3D" id="2.40.30.110">
    <property type="entry name" value="Aminomethyltransferase beta-barrel domains"/>
    <property type="match status" value="1"/>
</dbReference>
<dbReference type="InterPro" id="IPR028896">
    <property type="entry name" value="GcvT/YgfZ/DmdA"/>
</dbReference>
<dbReference type="GO" id="GO:0032259">
    <property type="term" value="P:methylation"/>
    <property type="evidence" value="ECO:0007669"/>
    <property type="project" value="UniProtKB-KW"/>
</dbReference>
<dbReference type="PANTHER" id="PTHR43757:SF2">
    <property type="entry name" value="AMINOMETHYLTRANSFERASE, MITOCHONDRIAL"/>
    <property type="match status" value="1"/>
</dbReference>
<evidence type="ECO:0000256" key="5">
    <source>
        <dbReference type="ARBA" id="ARBA00031395"/>
    </source>
</evidence>
<protein>
    <recommendedName>
        <fullName evidence="2 7">Aminomethyltransferase</fullName>
        <ecNumber evidence="2 7">2.1.2.10</ecNumber>
    </recommendedName>
    <alternativeName>
        <fullName evidence="5 7">Glycine cleavage system T protein</fullName>
    </alternativeName>
</protein>
<dbReference type="EC" id="2.1.2.10" evidence="2 7"/>
<dbReference type="Gene3D" id="3.30.1360.120">
    <property type="entry name" value="Probable tRNA modification gtpase trme, domain 1"/>
    <property type="match status" value="1"/>
</dbReference>
<dbReference type="STRING" id="640635.SAMN04489806_3091"/>
<dbReference type="Proteomes" id="UP000199183">
    <property type="component" value="Unassembled WGS sequence"/>
</dbReference>
<dbReference type="RefSeq" id="WP_091187489.1">
    <property type="nucleotide sequence ID" value="NZ_FNRY01000002.1"/>
</dbReference>
<dbReference type="SUPFAM" id="SSF103025">
    <property type="entry name" value="Folate-binding domain"/>
    <property type="match status" value="1"/>
</dbReference>
<dbReference type="Gene3D" id="3.30.70.1400">
    <property type="entry name" value="Aminomethyltransferase beta-barrel domains"/>
    <property type="match status" value="1"/>
</dbReference>
<dbReference type="OrthoDB" id="9774591at2"/>
<keyword evidence="12" id="KW-0489">Methyltransferase</keyword>
<sequence>MSDSEQSPQASEPRRSPLHAEHERAGASFTDFAGWLMPVRYTSDLAEHRAVREAAGIFDISHMGEVTLAGPGAAAALDFALSTQPSTLAVDQARYSLLLDEHGGILDDLIVYRTGEEEFLVIANAGNRDVVAAELSARAAEFDAGVDDVSEAMALIAVQGPRAQEILADVGGLDAPGLAELKYYRASRGRFRGLDVFIARTGYTGEDGFELMIAPEGAIALWQAILAAGEPLGLVPAGLASRDSLRLEAGMPLYGHELGREIHPAQAGLGRVVRFDKTGDFVGRAALEAADDTASPVLVGLVLDGRRAGRAGYPVVAGDLRVGSVTSGLLSPTLGYPIAMAYVEPAAAASGTELGIDVRGTRIPATVTALPFYSRNK</sequence>
<comment type="similarity">
    <text evidence="1 7">Belongs to the GcvT family.</text>
</comment>
<evidence type="ECO:0000256" key="6">
    <source>
        <dbReference type="ARBA" id="ARBA00047665"/>
    </source>
</evidence>
<dbReference type="InterPro" id="IPR006223">
    <property type="entry name" value="GcvT"/>
</dbReference>
<comment type="catalytic activity">
    <reaction evidence="6 7">
        <text>N(6)-[(R)-S(8)-aminomethyldihydrolipoyl]-L-lysyl-[protein] + (6S)-5,6,7,8-tetrahydrofolate = N(6)-[(R)-dihydrolipoyl]-L-lysyl-[protein] + (6R)-5,10-methylene-5,6,7,8-tetrahydrofolate + NH4(+)</text>
        <dbReference type="Rhea" id="RHEA:16945"/>
        <dbReference type="Rhea" id="RHEA-COMP:10475"/>
        <dbReference type="Rhea" id="RHEA-COMP:10492"/>
        <dbReference type="ChEBI" id="CHEBI:15636"/>
        <dbReference type="ChEBI" id="CHEBI:28938"/>
        <dbReference type="ChEBI" id="CHEBI:57453"/>
        <dbReference type="ChEBI" id="CHEBI:83100"/>
        <dbReference type="ChEBI" id="CHEBI:83143"/>
        <dbReference type="EC" id="2.1.2.10"/>
    </reaction>
</comment>
<evidence type="ECO:0000313" key="13">
    <source>
        <dbReference type="Proteomes" id="UP000199183"/>
    </source>
</evidence>
<accession>A0A1H4T3C4</accession>
<feature type="compositionally biased region" description="Basic and acidic residues" evidence="9">
    <location>
        <begin position="12"/>
        <end position="23"/>
    </location>
</feature>
<feature type="domain" description="Aminomethyltransferase C-terminal" evidence="11">
    <location>
        <begin position="298"/>
        <end position="373"/>
    </location>
</feature>
<keyword evidence="4 7" id="KW-0808">Transferase</keyword>
<dbReference type="Pfam" id="PF01571">
    <property type="entry name" value="GCV_T"/>
    <property type="match status" value="1"/>
</dbReference>
<dbReference type="FunFam" id="4.10.1250.10:FF:000001">
    <property type="entry name" value="Aminomethyltransferase"/>
    <property type="match status" value="1"/>
</dbReference>
<organism evidence="12 13">
    <name type="scientific">Paramicrobacterium humi</name>
    <dbReference type="NCBI Taxonomy" id="640635"/>
    <lineage>
        <taxon>Bacteria</taxon>
        <taxon>Bacillati</taxon>
        <taxon>Actinomycetota</taxon>
        <taxon>Actinomycetes</taxon>
        <taxon>Micrococcales</taxon>
        <taxon>Microbacteriaceae</taxon>
        <taxon>Paramicrobacterium</taxon>
    </lineage>
</organism>
<dbReference type="FunFam" id="2.40.30.110:FF:000003">
    <property type="entry name" value="Aminomethyltransferase"/>
    <property type="match status" value="1"/>
</dbReference>
<name>A0A1H4T3C4_9MICO</name>
<reference evidence="12 13" key="1">
    <citation type="submission" date="2016-10" db="EMBL/GenBank/DDBJ databases">
        <authorList>
            <person name="de Groot N.N."/>
        </authorList>
    </citation>
    <scope>NUCLEOTIDE SEQUENCE [LARGE SCALE GENOMIC DNA]</scope>
    <source>
        <strain evidence="12 13">DSM 21799</strain>
    </source>
</reference>
<evidence type="ECO:0000256" key="9">
    <source>
        <dbReference type="SAM" id="MobiDB-lite"/>
    </source>
</evidence>
<dbReference type="SUPFAM" id="SSF101790">
    <property type="entry name" value="Aminomethyltransferase beta-barrel domain"/>
    <property type="match status" value="1"/>
</dbReference>
<dbReference type="GO" id="GO:0008168">
    <property type="term" value="F:methyltransferase activity"/>
    <property type="evidence" value="ECO:0007669"/>
    <property type="project" value="UniProtKB-KW"/>
</dbReference>
<dbReference type="HAMAP" id="MF_00259">
    <property type="entry name" value="GcvT"/>
    <property type="match status" value="1"/>
</dbReference>
<evidence type="ECO:0000313" key="12">
    <source>
        <dbReference type="EMBL" id="SEC50963.1"/>
    </source>
</evidence>
<feature type="domain" description="GCVT N-terminal" evidence="10">
    <location>
        <begin position="18"/>
        <end position="277"/>
    </location>
</feature>
<dbReference type="GO" id="GO:0004047">
    <property type="term" value="F:aminomethyltransferase activity"/>
    <property type="evidence" value="ECO:0007669"/>
    <property type="project" value="UniProtKB-UniRule"/>
</dbReference>
<dbReference type="Pfam" id="PF08669">
    <property type="entry name" value="GCV_T_C"/>
    <property type="match status" value="1"/>
</dbReference>
<evidence type="ECO:0000256" key="7">
    <source>
        <dbReference type="HAMAP-Rule" id="MF_00259"/>
    </source>
</evidence>
<evidence type="ECO:0000256" key="8">
    <source>
        <dbReference type="PIRSR" id="PIRSR006487-1"/>
    </source>
</evidence>
<comment type="subunit">
    <text evidence="7">The glycine cleavage system is composed of four proteins: P, T, L and H.</text>
</comment>
<dbReference type="PANTHER" id="PTHR43757">
    <property type="entry name" value="AMINOMETHYLTRANSFERASE"/>
    <property type="match status" value="1"/>
</dbReference>
<evidence type="ECO:0000256" key="3">
    <source>
        <dbReference type="ARBA" id="ARBA00022576"/>
    </source>
</evidence>
<dbReference type="Gene3D" id="4.10.1250.10">
    <property type="entry name" value="Aminomethyltransferase fragment"/>
    <property type="match status" value="1"/>
</dbReference>
<dbReference type="InterPro" id="IPR029043">
    <property type="entry name" value="GcvT/YgfZ_C"/>
</dbReference>
<comment type="function">
    <text evidence="7">The glycine cleavage system catalyzes the degradation of glycine.</text>
</comment>
<dbReference type="GO" id="GO:0019464">
    <property type="term" value="P:glycine decarboxylation via glycine cleavage system"/>
    <property type="evidence" value="ECO:0007669"/>
    <property type="project" value="UniProtKB-UniRule"/>
</dbReference>
<dbReference type="GO" id="GO:0005960">
    <property type="term" value="C:glycine cleavage complex"/>
    <property type="evidence" value="ECO:0007669"/>
    <property type="project" value="InterPro"/>
</dbReference>
<dbReference type="NCBIfam" id="NF001567">
    <property type="entry name" value="PRK00389.1"/>
    <property type="match status" value="1"/>
</dbReference>
<dbReference type="EMBL" id="FNRY01000002">
    <property type="protein sequence ID" value="SEC50963.1"/>
    <property type="molecule type" value="Genomic_DNA"/>
</dbReference>
<dbReference type="InterPro" id="IPR013977">
    <property type="entry name" value="GcvT_C"/>
</dbReference>
<dbReference type="InterPro" id="IPR022903">
    <property type="entry name" value="GcvT_bac"/>
</dbReference>
<feature type="region of interest" description="Disordered" evidence="9">
    <location>
        <begin position="1"/>
        <end position="23"/>
    </location>
</feature>
<dbReference type="GO" id="GO:0005829">
    <property type="term" value="C:cytosol"/>
    <property type="evidence" value="ECO:0007669"/>
    <property type="project" value="TreeGrafter"/>
</dbReference>
<evidence type="ECO:0000256" key="1">
    <source>
        <dbReference type="ARBA" id="ARBA00008609"/>
    </source>
</evidence>
<dbReference type="InterPro" id="IPR027266">
    <property type="entry name" value="TrmE/GcvT-like"/>
</dbReference>
<dbReference type="PIRSF" id="PIRSF006487">
    <property type="entry name" value="GcvT"/>
    <property type="match status" value="1"/>
</dbReference>
<dbReference type="AlphaFoldDB" id="A0A1H4T3C4"/>
<dbReference type="GO" id="GO:0008483">
    <property type="term" value="F:transaminase activity"/>
    <property type="evidence" value="ECO:0007669"/>
    <property type="project" value="UniProtKB-KW"/>
</dbReference>
<keyword evidence="3 7" id="KW-0032">Aminotransferase</keyword>
<feature type="compositionally biased region" description="Polar residues" evidence="9">
    <location>
        <begin position="1"/>
        <end position="10"/>
    </location>
</feature>
<dbReference type="NCBIfam" id="TIGR00528">
    <property type="entry name" value="gcvT"/>
    <property type="match status" value="1"/>
</dbReference>
<keyword evidence="13" id="KW-1185">Reference proteome</keyword>
<evidence type="ECO:0000256" key="4">
    <source>
        <dbReference type="ARBA" id="ARBA00022679"/>
    </source>
</evidence>
<evidence type="ECO:0000256" key="2">
    <source>
        <dbReference type="ARBA" id="ARBA00012616"/>
    </source>
</evidence>
<evidence type="ECO:0000259" key="11">
    <source>
        <dbReference type="Pfam" id="PF08669"/>
    </source>
</evidence>
<proteinExistence type="inferred from homology"/>